<organismHost>
    <name type="scientific">Phacochoerus aethiopicus</name>
    <name type="common">Warthog</name>
    <dbReference type="NCBI Taxonomy" id="85517"/>
</organismHost>
<dbReference type="Proteomes" id="UP000502315">
    <property type="component" value="Genome"/>
</dbReference>
<dbReference type="EMBL" id="MN641877">
    <property type="protein sequence ID" value="QST86989.1"/>
    <property type="molecule type" value="Genomic_DNA"/>
</dbReference>
<organismHost>
    <name type="scientific">Sus scrofa</name>
    <name type="common">Pig</name>
    <dbReference type="NCBI Taxonomy" id="9823"/>
</organismHost>
<reference evidence="1 2" key="1">
    <citation type="submission" date="2019-11" db="EMBL/GenBank/DDBJ databases">
        <authorList>
            <person name="Ndlovu S.S."/>
            <person name="Carulei O."/>
        </authorList>
    </citation>
    <scope>NUCLEOTIDE SEQUENCE [LARGE SCALE GENOMIC DNA]</scope>
    <source>
        <strain evidence="1">RSA_2_2004</strain>
    </source>
</reference>
<organismHost>
    <name type="scientific">Phacochoerus africanus</name>
    <name type="common">Warthog</name>
    <dbReference type="NCBI Taxonomy" id="41426"/>
</organismHost>
<proteinExistence type="predicted"/>
<organismHost>
    <name type="scientific">Ornithodoros</name>
    <name type="common">relapsing fever ticks</name>
    <dbReference type="NCBI Taxonomy" id="6937"/>
</organismHost>
<gene>
    <name evidence="1" type="primary">C147L</name>
</gene>
<evidence type="ECO:0000313" key="2">
    <source>
        <dbReference type="Proteomes" id="UP000502315"/>
    </source>
</evidence>
<organismHost>
    <name type="scientific">Ornithodoros moubata</name>
    <name type="common">Soft tick</name>
    <name type="synonym">Argasid tick</name>
    <dbReference type="NCBI Taxonomy" id="6938"/>
</organismHost>
<protein>
    <submittedName>
        <fullName evidence="1">PC147L</fullName>
    </submittedName>
</protein>
<dbReference type="PROSITE" id="PS51257">
    <property type="entry name" value="PROKAR_LIPOPROTEIN"/>
    <property type="match status" value="1"/>
</dbReference>
<sequence length="147" mass="16854">MVQQRDAHFPGVPYFNNFLTVGCYLDAAHDEQWNFSIKEFLLSYINRTAIFFFKHCRSINCQLLRSNGDQPCGLEGGYNVGGNALVIGYNDQCLRRGLHKALADGRRLHNLVFVLGLLLTVDEVFLFRFHIFLHEVIHDNILVVIIS</sequence>
<name>A0A8A1V7E7_ASF</name>
<accession>A0A8A1V7E7</accession>
<evidence type="ECO:0000313" key="1">
    <source>
        <dbReference type="EMBL" id="QST86989.1"/>
    </source>
</evidence>
<organismHost>
    <name type="scientific">Potamochoerus larvatus</name>
    <name type="common">Bushpig</name>
    <dbReference type="NCBI Taxonomy" id="273792"/>
</organismHost>
<organism evidence="1 2">
    <name type="scientific">African swine fever virus</name>
    <name type="common">ASFV</name>
    <dbReference type="NCBI Taxonomy" id="10497"/>
    <lineage>
        <taxon>Viruses</taxon>
        <taxon>Varidnaviria</taxon>
        <taxon>Bamfordvirae</taxon>
        <taxon>Nucleocytoviricota</taxon>
        <taxon>Pokkesviricetes</taxon>
        <taxon>Asfuvirales</taxon>
        <taxon>Asfarviridae</taxon>
        <taxon>Asfivirus</taxon>
        <taxon>Asfivirus haemorrhagiae</taxon>
    </lineage>
</organism>